<reference evidence="5" key="1">
    <citation type="submission" date="2020-10" db="EMBL/GenBank/DDBJ databases">
        <authorList>
            <person name="Gilroy R."/>
        </authorList>
    </citation>
    <scope>NUCLEOTIDE SEQUENCE</scope>
    <source>
        <strain evidence="5">3924</strain>
    </source>
</reference>
<dbReference type="PIRSF" id="PIRSF005902">
    <property type="entry name" value="DNase_TatD"/>
    <property type="match status" value="1"/>
</dbReference>
<dbReference type="Proteomes" id="UP000712007">
    <property type="component" value="Unassembled WGS sequence"/>
</dbReference>
<dbReference type="InterPro" id="IPR015991">
    <property type="entry name" value="TatD/YcfH-like"/>
</dbReference>
<evidence type="ECO:0000256" key="1">
    <source>
        <dbReference type="ARBA" id="ARBA00009275"/>
    </source>
</evidence>
<protein>
    <submittedName>
        <fullName evidence="5">TatD family hydrolase</fullName>
    </submittedName>
</protein>
<gene>
    <name evidence="5" type="ORF">IAC51_06465</name>
</gene>
<feature type="binding site" evidence="4">
    <location>
        <position position="128"/>
    </location>
    <ligand>
        <name>a divalent metal cation</name>
        <dbReference type="ChEBI" id="CHEBI:60240"/>
        <label>2</label>
    </ligand>
</feature>
<dbReference type="InterPro" id="IPR001130">
    <property type="entry name" value="TatD-like"/>
</dbReference>
<feature type="binding site" evidence="4">
    <location>
        <position position="7"/>
    </location>
    <ligand>
        <name>a divalent metal cation</name>
        <dbReference type="ChEBI" id="CHEBI:60240"/>
        <label>1</label>
    </ligand>
</feature>
<evidence type="ECO:0000256" key="2">
    <source>
        <dbReference type="ARBA" id="ARBA00022723"/>
    </source>
</evidence>
<name>A0A940IEH6_9BACT</name>
<dbReference type="SUPFAM" id="SSF51556">
    <property type="entry name" value="Metallo-dependent hydrolases"/>
    <property type="match status" value="1"/>
</dbReference>
<dbReference type="GO" id="GO:0004536">
    <property type="term" value="F:DNA nuclease activity"/>
    <property type="evidence" value="ECO:0007669"/>
    <property type="project" value="InterPro"/>
</dbReference>
<organism evidence="5 6">
    <name type="scientific">Candidatus Aphodosoma intestinipullorum</name>
    <dbReference type="NCBI Taxonomy" id="2840674"/>
    <lineage>
        <taxon>Bacteria</taxon>
        <taxon>Pseudomonadati</taxon>
        <taxon>Bacteroidota</taxon>
        <taxon>Bacteroidia</taxon>
        <taxon>Bacteroidales</taxon>
        <taxon>Candidatus Aphodosoma</taxon>
    </lineage>
</organism>
<dbReference type="EMBL" id="JADIMV010000111">
    <property type="protein sequence ID" value="MBO8440278.1"/>
    <property type="molecule type" value="Genomic_DNA"/>
</dbReference>
<dbReference type="GO" id="GO:0016788">
    <property type="term" value="F:hydrolase activity, acting on ester bonds"/>
    <property type="evidence" value="ECO:0007669"/>
    <property type="project" value="InterPro"/>
</dbReference>
<evidence type="ECO:0000313" key="5">
    <source>
        <dbReference type="EMBL" id="MBO8440278.1"/>
    </source>
</evidence>
<dbReference type="PROSITE" id="PS01091">
    <property type="entry name" value="TATD_3"/>
    <property type="match status" value="1"/>
</dbReference>
<comment type="similarity">
    <text evidence="1">Belongs to the metallo-dependent hydrolases superfamily. TatD-type hydrolase family.</text>
</comment>
<proteinExistence type="inferred from homology"/>
<dbReference type="PANTHER" id="PTHR46124">
    <property type="entry name" value="D-AMINOACYL-TRNA DEACYLASE"/>
    <property type="match status" value="1"/>
</dbReference>
<dbReference type="AlphaFoldDB" id="A0A940IEH6"/>
<accession>A0A940IEH6</accession>
<keyword evidence="3 5" id="KW-0378">Hydrolase</keyword>
<dbReference type="InterPro" id="IPR032466">
    <property type="entry name" value="Metal_Hydrolase"/>
</dbReference>
<feature type="binding site" evidence="4">
    <location>
        <position position="153"/>
    </location>
    <ligand>
        <name>a divalent metal cation</name>
        <dbReference type="ChEBI" id="CHEBI:60240"/>
        <label>2</label>
    </ligand>
</feature>
<dbReference type="PANTHER" id="PTHR46124:SF4">
    <property type="entry name" value="HYDROLASE TATD"/>
    <property type="match status" value="1"/>
</dbReference>
<dbReference type="GO" id="GO:0005829">
    <property type="term" value="C:cytosol"/>
    <property type="evidence" value="ECO:0007669"/>
    <property type="project" value="TreeGrafter"/>
</dbReference>
<dbReference type="FunFam" id="3.20.20.140:FF:000005">
    <property type="entry name" value="TatD family hydrolase"/>
    <property type="match status" value="1"/>
</dbReference>
<feature type="binding site" evidence="4">
    <location>
        <position position="202"/>
    </location>
    <ligand>
        <name>a divalent metal cation</name>
        <dbReference type="ChEBI" id="CHEBI:60240"/>
        <label>1</label>
    </ligand>
</feature>
<dbReference type="Gene3D" id="3.20.20.140">
    <property type="entry name" value="Metal-dependent hydrolases"/>
    <property type="match status" value="1"/>
</dbReference>
<evidence type="ECO:0000256" key="4">
    <source>
        <dbReference type="PIRSR" id="PIRSR005902-1"/>
    </source>
</evidence>
<comment type="caution">
    <text evidence="5">The sequence shown here is derived from an EMBL/GenBank/DDBJ whole genome shotgun (WGS) entry which is preliminary data.</text>
</comment>
<evidence type="ECO:0000256" key="3">
    <source>
        <dbReference type="ARBA" id="ARBA00022801"/>
    </source>
</evidence>
<keyword evidence="2 4" id="KW-0479">Metal-binding</keyword>
<feature type="binding site" evidence="4">
    <location>
        <position position="5"/>
    </location>
    <ligand>
        <name>a divalent metal cation</name>
        <dbReference type="ChEBI" id="CHEBI:60240"/>
        <label>1</label>
    </ligand>
</feature>
<dbReference type="NCBIfam" id="TIGR00010">
    <property type="entry name" value="YchF/TatD family DNA exonuclease"/>
    <property type="match status" value="1"/>
</dbReference>
<feature type="binding site" evidence="4">
    <location>
        <position position="92"/>
    </location>
    <ligand>
        <name>a divalent metal cation</name>
        <dbReference type="ChEBI" id="CHEBI:60240"/>
        <label>1</label>
    </ligand>
</feature>
<dbReference type="CDD" id="cd01310">
    <property type="entry name" value="TatD_DNAse"/>
    <property type="match status" value="1"/>
</dbReference>
<dbReference type="InterPro" id="IPR018228">
    <property type="entry name" value="DNase_TatD-rel_CS"/>
</dbReference>
<dbReference type="GO" id="GO:0046872">
    <property type="term" value="F:metal ion binding"/>
    <property type="evidence" value="ECO:0007669"/>
    <property type="project" value="UniProtKB-KW"/>
</dbReference>
<dbReference type="Pfam" id="PF01026">
    <property type="entry name" value="TatD_DNase"/>
    <property type="match status" value="1"/>
</dbReference>
<evidence type="ECO:0000313" key="6">
    <source>
        <dbReference type="Proteomes" id="UP000712007"/>
    </source>
</evidence>
<sequence length="254" mass="28221">MIDTHSHIYGEEYDDDREAVVKSALEAGVESVMLANVDTATIDRMKRMHSEYADWTYMAMGLHPTSVTESFQADLLLIDSELRSGAYKAVGEVGIDLYWDTAYKDLQIKAFECQVEMALSYGLPLIIHTRKAFAELFASLKRFHGKELHGVFHCFGGGIEEAKKAISIGFCLGIGGVVTYKNSSLPDVLSKVSIDSLVLETDAPYLAPVPYRGKRNEPAYMASVRDRIASIYSVTAQKVDETTTKNAKELFKLE</sequence>
<reference evidence="5" key="2">
    <citation type="journal article" date="2021" name="PeerJ">
        <title>Extensive microbial diversity within the chicken gut microbiome revealed by metagenomics and culture.</title>
        <authorList>
            <person name="Gilroy R."/>
            <person name="Ravi A."/>
            <person name="Getino M."/>
            <person name="Pursley I."/>
            <person name="Horton D.L."/>
            <person name="Alikhan N.F."/>
            <person name="Baker D."/>
            <person name="Gharbi K."/>
            <person name="Hall N."/>
            <person name="Watson M."/>
            <person name="Adriaenssens E.M."/>
            <person name="Foster-Nyarko E."/>
            <person name="Jarju S."/>
            <person name="Secka A."/>
            <person name="Antonio M."/>
            <person name="Oren A."/>
            <person name="Chaudhuri R.R."/>
            <person name="La Ragione R."/>
            <person name="Hildebrand F."/>
            <person name="Pallen M.J."/>
        </authorList>
    </citation>
    <scope>NUCLEOTIDE SEQUENCE</scope>
    <source>
        <strain evidence="5">3924</strain>
    </source>
</reference>